<dbReference type="PANTHER" id="PTHR11002">
    <property type="entry name" value="CARBONIC ANHYDRASE"/>
    <property type="match status" value="1"/>
</dbReference>
<keyword evidence="5" id="KW-0456">Lyase</keyword>
<evidence type="ECO:0000256" key="5">
    <source>
        <dbReference type="ARBA" id="ARBA00023239"/>
    </source>
</evidence>
<dbReference type="OrthoDB" id="446073at2759"/>
<accession>A0A0M0LP39</accession>
<dbReference type="PROSITE" id="PS00705">
    <property type="entry name" value="PROK_CO2_ANHYDRASE_2"/>
    <property type="match status" value="1"/>
</dbReference>
<dbReference type="EMBL" id="JWZX01000507">
    <property type="protein sequence ID" value="KOO52776.1"/>
    <property type="molecule type" value="Genomic_DNA"/>
</dbReference>
<comment type="caution">
    <text evidence="8">The sequence shown here is derived from an EMBL/GenBank/DDBJ whole genome shotgun (WGS) entry which is preliminary data.</text>
</comment>
<feature type="binding site" evidence="7">
    <location>
        <position position="391"/>
    </location>
    <ligand>
        <name>Zn(2+)</name>
        <dbReference type="ChEBI" id="CHEBI:29105"/>
    </ligand>
</feature>
<evidence type="ECO:0000256" key="6">
    <source>
        <dbReference type="ARBA" id="ARBA00048348"/>
    </source>
</evidence>
<feature type="binding site" evidence="7">
    <location>
        <position position="337"/>
    </location>
    <ligand>
        <name>Zn(2+)</name>
        <dbReference type="ChEBI" id="CHEBI:29105"/>
    </ligand>
</feature>
<dbReference type="Proteomes" id="UP000037460">
    <property type="component" value="Unassembled WGS sequence"/>
</dbReference>
<dbReference type="EC" id="4.2.1.1" evidence="2"/>
<organism evidence="8 9">
    <name type="scientific">Chrysochromulina tobinii</name>
    <dbReference type="NCBI Taxonomy" id="1460289"/>
    <lineage>
        <taxon>Eukaryota</taxon>
        <taxon>Haptista</taxon>
        <taxon>Haptophyta</taxon>
        <taxon>Prymnesiophyceae</taxon>
        <taxon>Prymnesiales</taxon>
        <taxon>Chrysochromulinaceae</taxon>
        <taxon>Chrysochromulina</taxon>
    </lineage>
</organism>
<dbReference type="GO" id="GO:0008270">
    <property type="term" value="F:zinc ion binding"/>
    <property type="evidence" value="ECO:0007669"/>
    <property type="project" value="InterPro"/>
</dbReference>
<comment type="catalytic activity">
    <reaction evidence="6">
        <text>hydrogencarbonate + H(+) = CO2 + H2O</text>
        <dbReference type="Rhea" id="RHEA:10748"/>
        <dbReference type="ChEBI" id="CHEBI:15377"/>
        <dbReference type="ChEBI" id="CHEBI:15378"/>
        <dbReference type="ChEBI" id="CHEBI:16526"/>
        <dbReference type="ChEBI" id="CHEBI:17544"/>
        <dbReference type="EC" id="4.2.1.1"/>
    </reaction>
</comment>
<feature type="binding site" evidence="7">
    <location>
        <position position="335"/>
    </location>
    <ligand>
        <name>Zn(2+)</name>
        <dbReference type="ChEBI" id="CHEBI:29105"/>
    </ligand>
</feature>
<protein>
    <recommendedName>
        <fullName evidence="2">carbonic anhydrase</fullName>
        <ecNumber evidence="2">4.2.1.1</ecNumber>
    </recommendedName>
</protein>
<evidence type="ECO:0000256" key="4">
    <source>
        <dbReference type="ARBA" id="ARBA00022833"/>
    </source>
</evidence>
<dbReference type="SUPFAM" id="SSF53056">
    <property type="entry name" value="beta-carbonic anhydrase, cab"/>
    <property type="match status" value="3"/>
</dbReference>
<reference evidence="9" key="1">
    <citation type="journal article" date="2015" name="PLoS Genet.">
        <title>Genome Sequence and Transcriptome Analyses of Chrysochromulina tobin: Metabolic Tools for Enhanced Algal Fitness in the Prominent Order Prymnesiales (Haptophyceae).</title>
        <authorList>
            <person name="Hovde B.T."/>
            <person name="Deodato C.R."/>
            <person name="Hunsperger H.M."/>
            <person name="Ryken S.A."/>
            <person name="Yost W."/>
            <person name="Jha R.K."/>
            <person name="Patterson J."/>
            <person name="Monnat R.J. Jr."/>
            <person name="Barlow S.B."/>
            <person name="Starkenburg S.R."/>
            <person name="Cattolico R.A."/>
        </authorList>
    </citation>
    <scope>NUCLEOTIDE SEQUENCE</scope>
    <source>
        <strain evidence="9">CCMP291</strain>
    </source>
</reference>
<proteinExistence type="inferred from homology"/>
<sequence>MSAFLCPPCDQQGPASVASADPKVRLALAREVIAKLIAGNKRYVDHESGKRGKGDLRNTSGVEMLEDDPLSGAKSPMAVVISCARSSGAFGSACTMFDTAPGELQMIRTMGSSVGTSGSIIGSIELSLGLYEAVNELPPVVLVLGNTQNDVVEEAVIRAMTAQGRGDSCPKPKVFKGQQDAPLVLLDQMVKVARDALDQQPNATFIRLCELTTKLNMYQSIENMMMSSRYIFNLVAAEQIWLLAGVFDMVTKRVSFLGEHPSKARLLKTPPPFHYVRTAADEVMPAEEALAVLYSGNQRYICGQGGILNQTVDQVQLRNMTAESGQNPQAIVLGCADSRAPLEIFFDVKPGDLFVLRNAGNTCPSSRDMMIGSAEYAILVLRTKLVVVTGHTKCGAVNAALQTVQQYAKERGLEHLTPEDITNMIASLEGSSGSIGNVLQNIVRNAAEAIRQLPDGTMKEQAELAIEINVFSTIEKLIQNSEVLRKGVASGDLMVHGTVYNISSGAVKWLGPHPRLQEIVQAEMPLHVWNTTPYVRSEAAAPSAVVEEIITRLKEGNERFMNGETLSADGQNKGSLSSLETTVEFEVGKVTKFEDGIAPPPGRGTLGGKLGKLTSASLDFLPQFPKAQPTSPNSSSTIGRRVRSTTMSNLLAGMPSPSSAIDPFAIVLAGAEKNTAVERIFDVLPGELVVQRNMGFIAGRRNGPLQLALEYAVTRFAPKLLLVLGETDSQVVMKAIAKARGAPPTSNGMSVLDRVMVSAMRAIQQVELDAATSAAGRELKIRHLTTELNVLYTIERILKNSAIVRNAVREHGLELQGAILDSSGEVEFIGGHPMQAVLIKEDETPDAGCPH</sequence>
<evidence type="ECO:0000256" key="7">
    <source>
        <dbReference type="PIRSR" id="PIRSR601765-1"/>
    </source>
</evidence>
<keyword evidence="9" id="KW-1185">Reference proteome</keyword>
<dbReference type="InterPro" id="IPR001765">
    <property type="entry name" value="Carbonic_anhydrase"/>
</dbReference>
<dbReference type="PANTHER" id="PTHR11002:SF76">
    <property type="entry name" value="CARBONIC ANHYDRASE"/>
    <property type="match status" value="1"/>
</dbReference>
<gene>
    <name evidence="8" type="ORF">Ctob_016232</name>
</gene>
<comment type="cofactor">
    <cofactor evidence="7">
        <name>Zn(2+)</name>
        <dbReference type="ChEBI" id="CHEBI:29105"/>
    </cofactor>
    <text evidence="7">Binds 1 zinc ion per subunit.</text>
</comment>
<dbReference type="InterPro" id="IPR036874">
    <property type="entry name" value="Carbonic_anhydrase_sf"/>
</dbReference>
<evidence type="ECO:0000256" key="2">
    <source>
        <dbReference type="ARBA" id="ARBA00012925"/>
    </source>
</evidence>
<evidence type="ECO:0000256" key="3">
    <source>
        <dbReference type="ARBA" id="ARBA00022723"/>
    </source>
</evidence>
<dbReference type="AlphaFoldDB" id="A0A0M0LP39"/>
<feature type="binding site" evidence="7">
    <location>
        <position position="394"/>
    </location>
    <ligand>
        <name>Zn(2+)</name>
        <dbReference type="ChEBI" id="CHEBI:29105"/>
    </ligand>
</feature>
<dbReference type="Gene3D" id="3.40.1050.10">
    <property type="entry name" value="Carbonic anhydrase"/>
    <property type="match status" value="3"/>
</dbReference>
<evidence type="ECO:0000313" key="8">
    <source>
        <dbReference type="EMBL" id="KOO52776.1"/>
    </source>
</evidence>
<evidence type="ECO:0000313" key="9">
    <source>
        <dbReference type="Proteomes" id="UP000037460"/>
    </source>
</evidence>
<keyword evidence="3 7" id="KW-0479">Metal-binding</keyword>
<dbReference type="GO" id="GO:0015976">
    <property type="term" value="P:carbon utilization"/>
    <property type="evidence" value="ECO:0007669"/>
    <property type="project" value="InterPro"/>
</dbReference>
<dbReference type="Pfam" id="PF00484">
    <property type="entry name" value="Pro_CA"/>
    <property type="match status" value="2"/>
</dbReference>
<dbReference type="InterPro" id="IPR015892">
    <property type="entry name" value="Carbonic_anhydrase_CS"/>
</dbReference>
<comment type="similarity">
    <text evidence="1">Belongs to the beta-class carbonic anhydrase family.</text>
</comment>
<evidence type="ECO:0000256" key="1">
    <source>
        <dbReference type="ARBA" id="ARBA00006217"/>
    </source>
</evidence>
<keyword evidence="4 7" id="KW-0862">Zinc</keyword>
<name>A0A0M0LP39_9EUKA</name>
<dbReference type="GO" id="GO:0004089">
    <property type="term" value="F:carbonate dehydratase activity"/>
    <property type="evidence" value="ECO:0007669"/>
    <property type="project" value="UniProtKB-EC"/>
</dbReference>
<dbReference type="SMART" id="SM00947">
    <property type="entry name" value="Pro_CA"/>
    <property type="match status" value="1"/>
</dbReference>